<keyword evidence="7 9" id="KW-0472">Membrane</keyword>
<comment type="function">
    <text evidence="9">Part of the tripartite ATP-independent periplasmic (TRAP) transport system.</text>
</comment>
<dbReference type="EMBL" id="JTJR01000049">
    <property type="protein sequence ID" value="OBX02690.1"/>
    <property type="molecule type" value="Genomic_DNA"/>
</dbReference>
<organism evidence="11 12">
    <name type="scientific">Gallibacterium genomosp. 3</name>
    <dbReference type="NCBI Taxonomy" id="505345"/>
    <lineage>
        <taxon>Bacteria</taxon>
        <taxon>Pseudomonadati</taxon>
        <taxon>Pseudomonadota</taxon>
        <taxon>Gammaproteobacteria</taxon>
        <taxon>Pasteurellales</taxon>
        <taxon>Pasteurellaceae</taxon>
        <taxon>Gallibacterium</taxon>
    </lineage>
</organism>
<feature type="transmembrane region" description="Helical" evidence="9">
    <location>
        <begin position="47"/>
        <end position="64"/>
    </location>
</feature>
<feature type="transmembrane region" description="Helical" evidence="9">
    <location>
        <begin position="129"/>
        <end position="150"/>
    </location>
</feature>
<keyword evidence="5 9" id="KW-0812">Transmembrane</keyword>
<comment type="caution">
    <text evidence="11">The sequence shown here is derived from an EMBL/GenBank/DDBJ whole genome shotgun (WGS) entry which is preliminary data.</text>
</comment>
<dbReference type="GO" id="GO:0005886">
    <property type="term" value="C:plasma membrane"/>
    <property type="evidence" value="ECO:0007669"/>
    <property type="project" value="UniProtKB-SubCell"/>
</dbReference>
<evidence type="ECO:0000256" key="3">
    <source>
        <dbReference type="ARBA" id="ARBA00022475"/>
    </source>
</evidence>
<dbReference type="GO" id="GO:0022857">
    <property type="term" value="F:transmembrane transporter activity"/>
    <property type="evidence" value="ECO:0007669"/>
    <property type="project" value="UniProtKB-UniRule"/>
</dbReference>
<gene>
    <name evidence="11" type="ORF">QV06_10830</name>
</gene>
<accession>A0A1A7PNE8</accession>
<dbReference type="PANTHER" id="PTHR35011">
    <property type="entry name" value="2,3-DIKETO-L-GULONATE TRAP TRANSPORTER SMALL PERMEASE PROTEIN YIAM"/>
    <property type="match status" value="1"/>
</dbReference>
<dbReference type="PANTHER" id="PTHR35011:SF2">
    <property type="entry name" value="2,3-DIKETO-L-GULONATE TRAP TRANSPORTER SMALL PERMEASE PROTEIN YIAM"/>
    <property type="match status" value="1"/>
</dbReference>
<name>A0A1A7PNE8_9PAST</name>
<sequence length="160" mass="18383">MSKLNLYFNKIIEVILILLMVFLTLCVIWQVISRYILNTPSTITEELSRFLMIYTCLLGASYAVGKQKHLSIDLIFSYLTSEQKILLSIVINIIIATFSIVIFYGGYILTNSTFSSLQTSPALQIKMGYIYIILPISAIIIFYYSICEIINNVKKRRNKE</sequence>
<protein>
    <recommendedName>
        <fullName evidence="9">TRAP transporter small permease protein</fullName>
    </recommendedName>
</protein>
<evidence type="ECO:0000256" key="1">
    <source>
        <dbReference type="ARBA" id="ARBA00004429"/>
    </source>
</evidence>
<evidence type="ECO:0000256" key="8">
    <source>
        <dbReference type="ARBA" id="ARBA00038436"/>
    </source>
</evidence>
<dbReference type="InterPro" id="IPR007387">
    <property type="entry name" value="TRAP_DctQ"/>
</dbReference>
<evidence type="ECO:0000256" key="2">
    <source>
        <dbReference type="ARBA" id="ARBA00022448"/>
    </source>
</evidence>
<feature type="domain" description="Tripartite ATP-independent periplasmic transporters DctQ component" evidence="10">
    <location>
        <begin position="23"/>
        <end position="154"/>
    </location>
</feature>
<reference evidence="11 12" key="1">
    <citation type="submission" date="2014-11" db="EMBL/GenBank/DDBJ databases">
        <title>Pan-genome of Gallibacterium spp.</title>
        <authorList>
            <person name="Kudirkiene E."/>
            <person name="Bojesen A.M."/>
        </authorList>
    </citation>
    <scope>NUCLEOTIDE SEQUENCE [LARGE SCALE GENOMIC DNA]</scope>
    <source>
        <strain evidence="11 12">59/S3/89</strain>
    </source>
</reference>
<evidence type="ECO:0000256" key="9">
    <source>
        <dbReference type="RuleBase" id="RU369079"/>
    </source>
</evidence>
<keyword evidence="2 9" id="KW-0813">Transport</keyword>
<dbReference type="RefSeq" id="WP_065238148.1">
    <property type="nucleotide sequence ID" value="NZ_JTJR01000049.1"/>
</dbReference>
<evidence type="ECO:0000313" key="11">
    <source>
        <dbReference type="EMBL" id="OBX02690.1"/>
    </source>
</evidence>
<comment type="subcellular location">
    <subcellularLocation>
        <location evidence="1 9">Cell inner membrane</location>
        <topology evidence="1 9">Multi-pass membrane protein</topology>
    </subcellularLocation>
</comment>
<evidence type="ECO:0000256" key="5">
    <source>
        <dbReference type="ARBA" id="ARBA00022692"/>
    </source>
</evidence>
<evidence type="ECO:0000313" key="12">
    <source>
        <dbReference type="Proteomes" id="UP000092626"/>
    </source>
</evidence>
<feature type="transmembrane region" description="Helical" evidence="9">
    <location>
        <begin position="85"/>
        <end position="109"/>
    </location>
</feature>
<dbReference type="AlphaFoldDB" id="A0A1A7PNE8"/>
<keyword evidence="3" id="KW-1003">Cell membrane</keyword>
<proteinExistence type="inferred from homology"/>
<comment type="subunit">
    <text evidence="9">The complex comprises the extracytoplasmic solute receptor protein and the two transmembrane proteins.</text>
</comment>
<dbReference type="Pfam" id="PF04290">
    <property type="entry name" value="DctQ"/>
    <property type="match status" value="1"/>
</dbReference>
<dbReference type="InterPro" id="IPR055348">
    <property type="entry name" value="DctQ"/>
</dbReference>
<feature type="transmembrane region" description="Helical" evidence="9">
    <location>
        <begin position="12"/>
        <end position="32"/>
    </location>
</feature>
<evidence type="ECO:0000259" key="10">
    <source>
        <dbReference type="Pfam" id="PF04290"/>
    </source>
</evidence>
<evidence type="ECO:0000256" key="7">
    <source>
        <dbReference type="ARBA" id="ARBA00023136"/>
    </source>
</evidence>
<dbReference type="Proteomes" id="UP000092626">
    <property type="component" value="Unassembled WGS sequence"/>
</dbReference>
<keyword evidence="6 9" id="KW-1133">Transmembrane helix</keyword>
<evidence type="ECO:0000256" key="6">
    <source>
        <dbReference type="ARBA" id="ARBA00022989"/>
    </source>
</evidence>
<keyword evidence="4 9" id="KW-0997">Cell inner membrane</keyword>
<evidence type="ECO:0000256" key="4">
    <source>
        <dbReference type="ARBA" id="ARBA00022519"/>
    </source>
</evidence>
<comment type="similarity">
    <text evidence="8 9">Belongs to the TRAP transporter small permease family.</text>
</comment>
<dbReference type="GO" id="GO:0015740">
    <property type="term" value="P:C4-dicarboxylate transport"/>
    <property type="evidence" value="ECO:0007669"/>
    <property type="project" value="TreeGrafter"/>
</dbReference>
<dbReference type="STRING" id="505345.QV06_10830"/>